<dbReference type="AlphaFoldDB" id="A0A5B0HI64"/>
<comment type="caution">
    <text evidence="1">The sequence shown here is derived from an EMBL/GenBank/DDBJ whole genome shotgun (WGS) entry which is preliminary data.</text>
</comment>
<gene>
    <name evidence="1" type="ORF">FVF58_02535</name>
</gene>
<dbReference type="EMBL" id="VTUZ01000002">
    <property type="protein sequence ID" value="KAA1014830.1"/>
    <property type="molecule type" value="Genomic_DNA"/>
</dbReference>
<sequence>MDSQPFSYKQHVIVPFASISKLGYAASVFVTRPTGKCSAFGILAYFVSENAALQYAAAYAKAHIDGTTLPKPPFTRIRSVQRPSGSRTCLTIT</sequence>
<reference evidence="1 2" key="1">
    <citation type="submission" date="2019-08" db="EMBL/GenBank/DDBJ databases">
        <title>Paraburkholderia sp. DCY113.</title>
        <authorList>
            <person name="Kang J."/>
        </authorList>
    </citation>
    <scope>NUCLEOTIDE SEQUENCE [LARGE SCALE GENOMIC DNA]</scope>
    <source>
        <strain evidence="1 2">DCY113</strain>
    </source>
</reference>
<organism evidence="1 2">
    <name type="scientific">Paraburkholderia panacisoli</name>
    <dbReference type="NCBI Taxonomy" id="2603818"/>
    <lineage>
        <taxon>Bacteria</taxon>
        <taxon>Pseudomonadati</taxon>
        <taxon>Pseudomonadota</taxon>
        <taxon>Betaproteobacteria</taxon>
        <taxon>Burkholderiales</taxon>
        <taxon>Burkholderiaceae</taxon>
        <taxon>Paraburkholderia</taxon>
    </lineage>
</organism>
<protein>
    <submittedName>
        <fullName evidence="1">Uncharacterized protein</fullName>
    </submittedName>
</protein>
<proteinExistence type="predicted"/>
<evidence type="ECO:0000313" key="2">
    <source>
        <dbReference type="Proteomes" id="UP000325273"/>
    </source>
</evidence>
<accession>A0A5B0HI64</accession>
<keyword evidence="2" id="KW-1185">Reference proteome</keyword>
<name>A0A5B0HI64_9BURK</name>
<dbReference type="Proteomes" id="UP000325273">
    <property type="component" value="Unassembled WGS sequence"/>
</dbReference>
<evidence type="ECO:0000313" key="1">
    <source>
        <dbReference type="EMBL" id="KAA1014830.1"/>
    </source>
</evidence>